<dbReference type="GO" id="GO:0043565">
    <property type="term" value="F:sequence-specific DNA binding"/>
    <property type="evidence" value="ECO:0007669"/>
    <property type="project" value="TreeGrafter"/>
</dbReference>
<keyword evidence="3" id="KW-0238">DNA-binding</keyword>
<feature type="domain" description="R" evidence="8">
    <location>
        <begin position="191"/>
        <end position="208"/>
    </location>
</feature>
<organism evidence="9">
    <name type="scientific">Consolida regalis</name>
    <dbReference type="NCBI Taxonomy" id="984867"/>
    <lineage>
        <taxon>Eukaryota</taxon>
        <taxon>Viridiplantae</taxon>
        <taxon>Streptophyta</taxon>
        <taxon>Embryophyta</taxon>
        <taxon>Tracheophyta</taxon>
        <taxon>Spermatophyta</taxon>
        <taxon>Magnoliopsida</taxon>
        <taxon>Ranunculales</taxon>
        <taxon>Ranunculaceae</taxon>
        <taxon>Ranunculoideae</taxon>
        <taxon>Delphinieae</taxon>
        <taxon>Consolida</taxon>
    </lineage>
</organism>
<accession>X4Y4H8</accession>
<dbReference type="PANTHER" id="PTHR31072">
    <property type="entry name" value="TRANSCRIPTION FACTOR TCP4-RELATED"/>
    <property type="match status" value="1"/>
</dbReference>
<dbReference type="GO" id="GO:0003700">
    <property type="term" value="F:DNA-binding transcription factor activity"/>
    <property type="evidence" value="ECO:0007669"/>
    <property type="project" value="InterPro"/>
</dbReference>
<feature type="non-terminal residue" evidence="9">
    <location>
        <position position="1"/>
    </location>
</feature>
<comment type="subcellular location">
    <subcellularLocation>
        <location evidence="1">Nucleus</location>
    </subcellularLocation>
</comment>
<evidence type="ECO:0000256" key="2">
    <source>
        <dbReference type="ARBA" id="ARBA00023015"/>
    </source>
</evidence>
<feature type="region of interest" description="Disordered" evidence="6">
    <location>
        <begin position="64"/>
        <end position="92"/>
    </location>
</feature>
<keyword evidence="4" id="KW-0804">Transcription</keyword>
<evidence type="ECO:0000313" key="9">
    <source>
        <dbReference type="EMBL" id="AHV78118.1"/>
    </source>
</evidence>
<keyword evidence="5" id="KW-0539">Nucleus</keyword>
<dbReference type="EMBL" id="KJ402034">
    <property type="protein sequence ID" value="AHV78118.1"/>
    <property type="molecule type" value="Genomic_DNA"/>
</dbReference>
<feature type="compositionally biased region" description="Basic residues" evidence="6">
    <location>
        <begin position="78"/>
        <end position="92"/>
    </location>
</feature>
<dbReference type="GO" id="GO:2000032">
    <property type="term" value="P:regulation of secondary shoot formation"/>
    <property type="evidence" value="ECO:0007669"/>
    <property type="project" value="TreeGrafter"/>
</dbReference>
<evidence type="ECO:0000256" key="1">
    <source>
        <dbReference type="ARBA" id="ARBA00004123"/>
    </source>
</evidence>
<proteinExistence type="predicted"/>
<dbReference type="Pfam" id="PF03634">
    <property type="entry name" value="TCP"/>
    <property type="match status" value="1"/>
</dbReference>
<feature type="domain" description="TCP" evidence="7">
    <location>
        <begin position="86"/>
        <end position="144"/>
    </location>
</feature>
<dbReference type="AlphaFoldDB" id="X4Y4H8"/>
<reference evidence="9" key="1">
    <citation type="journal article" date="2014" name="PLoS ONE">
        <title>Specific duplication and dorsoventrally asymmetric expression patterns of cycloidea-like genes in zygomorphic species of ranunculaceae.</title>
        <authorList>
            <person name="Jabbour F."/>
            <person name="Cossard G."/>
            <person name="Le Guilloux M."/>
            <person name="Sannier J."/>
            <person name="Nadot S."/>
            <person name="Damerval C."/>
        </authorList>
    </citation>
    <scope>NUCLEOTIDE SEQUENCE</scope>
</reference>
<evidence type="ECO:0000256" key="6">
    <source>
        <dbReference type="SAM" id="MobiDB-lite"/>
    </source>
</evidence>
<dbReference type="PANTHER" id="PTHR31072:SF87">
    <property type="entry name" value="TRANSCRIPTION FACTOR TCP12"/>
    <property type="match status" value="1"/>
</dbReference>
<dbReference type="PROSITE" id="PS51369">
    <property type="entry name" value="TCP"/>
    <property type="match status" value="1"/>
</dbReference>
<feature type="compositionally biased region" description="Basic and acidic residues" evidence="6">
    <location>
        <begin position="189"/>
        <end position="199"/>
    </location>
</feature>
<evidence type="ECO:0000256" key="3">
    <source>
        <dbReference type="ARBA" id="ARBA00023125"/>
    </source>
</evidence>
<dbReference type="InterPro" id="IPR017887">
    <property type="entry name" value="TF_TCP_subgr"/>
</dbReference>
<evidence type="ECO:0000259" key="8">
    <source>
        <dbReference type="PROSITE" id="PS51370"/>
    </source>
</evidence>
<protein>
    <submittedName>
        <fullName evidence="9">CYC-like protein 2a</fullName>
    </submittedName>
</protein>
<keyword evidence="2" id="KW-0805">Transcription regulation</keyword>
<dbReference type="PROSITE" id="PS51370">
    <property type="entry name" value="R"/>
    <property type="match status" value="1"/>
</dbReference>
<gene>
    <name evidence="9" type="primary">CYL2a</name>
</gene>
<evidence type="ECO:0000256" key="4">
    <source>
        <dbReference type="ARBA" id="ARBA00023163"/>
    </source>
</evidence>
<sequence length="230" mass="26430">RLISCRKRSKLRLQDKMFTSNNFLDDYDAYFPLPQTYLPREHSFFQFVPPPQLMLTGNMSDKLVSSHGDGDPSGVKITPRKRSLRKKDRHSKIVTAQGTRDRRMRLSLEIARRFFGLQDKLGFSKASKTVEWLLNKSEEAINEINKGSSSIDNKSPSSVSECDVVSDEGQKGLSRVENMKMLTTMSNLRAKEAREEARARARKRTLDKKKGLEKSNQKVSPNCMKASWRW</sequence>
<evidence type="ECO:0000259" key="7">
    <source>
        <dbReference type="PROSITE" id="PS51369"/>
    </source>
</evidence>
<dbReference type="GO" id="GO:0005634">
    <property type="term" value="C:nucleus"/>
    <property type="evidence" value="ECO:0007669"/>
    <property type="project" value="UniProtKB-SubCell"/>
</dbReference>
<dbReference type="InterPro" id="IPR005333">
    <property type="entry name" value="Transcription_factor_TCP"/>
</dbReference>
<dbReference type="InterPro" id="IPR017888">
    <property type="entry name" value="CYC/TB1_R_domain"/>
</dbReference>
<feature type="non-terminal residue" evidence="9">
    <location>
        <position position="230"/>
    </location>
</feature>
<evidence type="ECO:0000256" key="5">
    <source>
        <dbReference type="ARBA" id="ARBA00023242"/>
    </source>
</evidence>
<feature type="region of interest" description="Disordered" evidence="6">
    <location>
        <begin position="189"/>
        <end position="230"/>
    </location>
</feature>
<name>X4Y4H8_9MAGN</name>